<evidence type="ECO:0000259" key="1">
    <source>
        <dbReference type="Pfam" id="PF00483"/>
    </source>
</evidence>
<dbReference type="GO" id="GO:0004475">
    <property type="term" value="F:mannose-1-phosphate guanylyltransferase (GTP) activity"/>
    <property type="evidence" value="ECO:0007669"/>
    <property type="project" value="TreeGrafter"/>
</dbReference>
<dbReference type="GO" id="GO:0009298">
    <property type="term" value="P:GDP-mannose biosynthetic process"/>
    <property type="evidence" value="ECO:0007669"/>
    <property type="project" value="TreeGrafter"/>
</dbReference>
<dbReference type="InterPro" id="IPR029044">
    <property type="entry name" value="Nucleotide-diphossugar_trans"/>
</dbReference>
<proteinExistence type="predicted"/>
<dbReference type="InterPro" id="IPR054566">
    <property type="entry name" value="ManC/GMP-like_b-helix"/>
</dbReference>
<dbReference type="AlphaFoldDB" id="A0AAU7V9K1"/>
<dbReference type="Pfam" id="PF22640">
    <property type="entry name" value="ManC_GMP_beta-helix"/>
    <property type="match status" value="1"/>
</dbReference>
<dbReference type="Pfam" id="PF00483">
    <property type="entry name" value="NTP_transferase"/>
    <property type="match status" value="1"/>
</dbReference>
<protein>
    <submittedName>
        <fullName evidence="3">Sugar phosphate nucleotidyltransferase</fullName>
    </submittedName>
</protein>
<dbReference type="SUPFAM" id="SSF53448">
    <property type="entry name" value="Nucleotide-diphospho-sugar transferases"/>
    <property type="match status" value="1"/>
</dbReference>
<dbReference type="SUPFAM" id="SSF159283">
    <property type="entry name" value="Guanosine diphospho-D-mannose pyrophosphorylase/mannose-6-phosphate isomerase linker domain"/>
    <property type="match status" value="1"/>
</dbReference>
<accession>A0AAU7V9K1</accession>
<dbReference type="InterPro" id="IPR051161">
    <property type="entry name" value="Mannose-6P_isomerase_type2"/>
</dbReference>
<dbReference type="PANTHER" id="PTHR46390">
    <property type="entry name" value="MANNOSE-1-PHOSPHATE GUANYLYLTRANSFERASE"/>
    <property type="match status" value="1"/>
</dbReference>
<dbReference type="PANTHER" id="PTHR46390:SF1">
    <property type="entry name" value="MANNOSE-1-PHOSPHATE GUANYLYLTRANSFERASE"/>
    <property type="match status" value="1"/>
</dbReference>
<gene>
    <name evidence="3" type="ORF">SAC06_03385</name>
</gene>
<feature type="domain" description="MannoseP isomerase/GMP-like beta-helix" evidence="2">
    <location>
        <begin position="284"/>
        <end position="322"/>
    </location>
</feature>
<evidence type="ECO:0000313" key="3">
    <source>
        <dbReference type="EMBL" id="XBW08946.1"/>
    </source>
</evidence>
<dbReference type="KEGG" id="sapp:SAC06_03385"/>
<feature type="domain" description="Nucleotidyl transferase" evidence="1">
    <location>
        <begin position="13"/>
        <end position="271"/>
    </location>
</feature>
<reference evidence="3" key="1">
    <citation type="submission" date="2023-11" db="EMBL/GenBank/DDBJ databases">
        <title>Scrofimicrobium hongkongense sp. nov., isolated from a patient with peritonitis.</title>
        <authorList>
            <person name="Lao H.Y."/>
            <person name="Wong A.Y.P."/>
            <person name="Ng T.L."/>
            <person name="Wong R.Y.L."/>
            <person name="Yau M.C.Y."/>
            <person name="Lam J.Y.W."/>
            <person name="Siu G.K.H."/>
        </authorList>
    </citation>
    <scope>NUCLEOTIDE SEQUENCE</scope>
    <source>
        <strain evidence="3">R131</strain>
    </source>
</reference>
<name>A0AAU7V9K1_9ACTO</name>
<dbReference type="RefSeq" id="WP_350259147.1">
    <property type="nucleotide sequence ID" value="NZ_CP138335.1"/>
</dbReference>
<dbReference type="Gene3D" id="3.90.550.10">
    <property type="entry name" value="Spore Coat Polysaccharide Biosynthesis Protein SpsA, Chain A"/>
    <property type="match status" value="1"/>
</dbReference>
<dbReference type="EMBL" id="CP138335">
    <property type="protein sequence ID" value="XBW08946.1"/>
    <property type="molecule type" value="Genomic_DNA"/>
</dbReference>
<evidence type="ECO:0000259" key="2">
    <source>
        <dbReference type="Pfam" id="PF22640"/>
    </source>
</evidence>
<sequence length="331" mass="36070">MSRQSQPKFLLDPLGRGQTLLQETFDRLREMALTITVVTGPQHYEEVRRQLPDLTEHGDNPFPGEILIEPSPRDSMAAIGLATYIIRERYGDGALVGSFAADHVIEDRAAFEAALSLAEQGARSGLLTTLGIVPTEPSTAFGYIEPDGEEELSAVRRFVEKPDEERAAEYVAAGYLWNAGIFVAEAGTIAAGLAAELPAMDTQLRAIARRHLKTLVETGENGQIRAEHWDRLTRIAIDYALAEPMAARGQVAVVRTSPNLGWSDIGDFAAVARLRGNDPLILSERHVEVLGLTGIGVVDTPDALLVLDLEQAQEVKEIVDRLRETGTNSLI</sequence>
<dbReference type="InterPro" id="IPR005835">
    <property type="entry name" value="NTP_transferase_dom"/>
</dbReference>
<organism evidence="3">
    <name type="scientific">Scrofimicrobium appendicitidis</name>
    <dbReference type="NCBI Taxonomy" id="3079930"/>
    <lineage>
        <taxon>Bacteria</taxon>
        <taxon>Bacillati</taxon>
        <taxon>Actinomycetota</taxon>
        <taxon>Actinomycetes</taxon>
        <taxon>Actinomycetales</taxon>
        <taxon>Actinomycetaceae</taxon>
        <taxon>Scrofimicrobium</taxon>
    </lineage>
</organism>